<organism evidence="1">
    <name type="scientific">marine sediment metagenome</name>
    <dbReference type="NCBI Taxonomy" id="412755"/>
    <lineage>
        <taxon>unclassified sequences</taxon>
        <taxon>metagenomes</taxon>
        <taxon>ecological metagenomes</taxon>
    </lineage>
</organism>
<sequence>MIVARDRKALESIIKRNGFVEVIDELKFHAYGKIGKGDHWRAWYDALEATQLGIRIVKNAEKLAQEKDADARGPVRKRLTPPGFC</sequence>
<reference evidence="1" key="1">
    <citation type="journal article" date="2014" name="Front. Microbiol.">
        <title>High frequency of phylogenetically diverse reductive dehalogenase-homologous genes in deep subseafloor sedimentary metagenomes.</title>
        <authorList>
            <person name="Kawai M."/>
            <person name="Futagami T."/>
            <person name="Toyoda A."/>
            <person name="Takaki Y."/>
            <person name="Nishi S."/>
            <person name="Hori S."/>
            <person name="Arai W."/>
            <person name="Tsubouchi T."/>
            <person name="Morono Y."/>
            <person name="Uchiyama I."/>
            <person name="Ito T."/>
            <person name="Fujiyama A."/>
            <person name="Inagaki F."/>
            <person name="Takami H."/>
        </authorList>
    </citation>
    <scope>NUCLEOTIDE SEQUENCE</scope>
    <source>
        <strain evidence="1">Expedition CK06-06</strain>
    </source>
</reference>
<protein>
    <submittedName>
        <fullName evidence="1">Uncharacterized protein</fullName>
    </submittedName>
</protein>
<comment type="caution">
    <text evidence="1">The sequence shown here is derived from an EMBL/GenBank/DDBJ whole genome shotgun (WGS) entry which is preliminary data.</text>
</comment>
<dbReference type="EMBL" id="BARS01052616">
    <property type="protein sequence ID" value="GAG44059.1"/>
    <property type="molecule type" value="Genomic_DNA"/>
</dbReference>
<gene>
    <name evidence="1" type="ORF">S01H1_78206</name>
</gene>
<dbReference type="AlphaFoldDB" id="X0XLK9"/>
<name>X0XLK9_9ZZZZ</name>
<proteinExistence type="predicted"/>
<accession>X0XLK9</accession>
<evidence type="ECO:0000313" key="1">
    <source>
        <dbReference type="EMBL" id="GAG44059.1"/>
    </source>
</evidence>